<dbReference type="Proteomes" id="UP001189429">
    <property type="component" value="Unassembled WGS sequence"/>
</dbReference>
<dbReference type="InterPro" id="IPR011990">
    <property type="entry name" value="TPR-like_helical_dom_sf"/>
</dbReference>
<accession>A0ABN9VIB1</accession>
<gene>
    <name evidence="1" type="ORF">PCOR1329_LOCUS58255</name>
</gene>
<organism evidence="1 2">
    <name type="scientific">Prorocentrum cordatum</name>
    <dbReference type="NCBI Taxonomy" id="2364126"/>
    <lineage>
        <taxon>Eukaryota</taxon>
        <taxon>Sar</taxon>
        <taxon>Alveolata</taxon>
        <taxon>Dinophyceae</taxon>
        <taxon>Prorocentrales</taxon>
        <taxon>Prorocentraceae</taxon>
        <taxon>Prorocentrum</taxon>
    </lineage>
</organism>
<evidence type="ECO:0000313" key="2">
    <source>
        <dbReference type="Proteomes" id="UP001189429"/>
    </source>
</evidence>
<comment type="caution">
    <text evidence="1">The sequence shown here is derived from an EMBL/GenBank/DDBJ whole genome shotgun (WGS) entry which is preliminary data.</text>
</comment>
<protein>
    <submittedName>
        <fullName evidence="1">Uncharacterized protein</fullName>
    </submittedName>
</protein>
<reference evidence="1" key="1">
    <citation type="submission" date="2023-10" db="EMBL/GenBank/DDBJ databases">
        <authorList>
            <person name="Chen Y."/>
            <person name="Shah S."/>
            <person name="Dougan E. K."/>
            <person name="Thang M."/>
            <person name="Chan C."/>
        </authorList>
    </citation>
    <scope>NUCLEOTIDE SEQUENCE [LARGE SCALE GENOMIC DNA]</scope>
</reference>
<proteinExistence type="predicted"/>
<sequence>MLAVKLEPNVAGCSASCVMRSRSPEPSSAKGERWQRARALLSEMREAELEPNVTVPRRPERRRRAEITACEKDGAWQHALWLLDKLLQATMELTVAARSATFRALVEGIRRQAAACRPR</sequence>
<keyword evidence="2" id="KW-1185">Reference proteome</keyword>
<dbReference type="Gene3D" id="1.25.40.10">
    <property type="entry name" value="Tetratricopeptide repeat domain"/>
    <property type="match status" value="1"/>
</dbReference>
<name>A0ABN9VIB1_9DINO</name>
<dbReference type="EMBL" id="CAUYUJ010017219">
    <property type="protein sequence ID" value="CAK0872922.1"/>
    <property type="molecule type" value="Genomic_DNA"/>
</dbReference>
<evidence type="ECO:0000313" key="1">
    <source>
        <dbReference type="EMBL" id="CAK0872922.1"/>
    </source>
</evidence>